<dbReference type="EMBL" id="QKZT01000012">
    <property type="protein sequence ID" value="PZX50223.1"/>
    <property type="molecule type" value="Genomic_DNA"/>
</dbReference>
<dbReference type="OrthoDB" id="837016at2"/>
<comment type="caution">
    <text evidence="2">The sequence shown here is derived from an EMBL/GenBank/DDBJ whole genome shotgun (WGS) entry which is preliminary data.</text>
</comment>
<sequence>MNEYSPKPDLWSKIQQRRDFDSQVASHARNLPERMPKADLWNSIESELDKKTPVVPLWKYGMAAASIALILAISGIAYLQFGDKDTEAQLITERSPVSTEPIATETIPPIQKESEESNAIEIKVEQPTAPLRKEVVKNIPTPIEIPTLDLPDLSIENTLISEVIIPKTAEVEVPQTLHKVQISWGFQDKSKLRTTFGAAVPEDISNQQIGRADQTPNSIKIRFKKQ</sequence>
<feature type="transmembrane region" description="Helical" evidence="1">
    <location>
        <begin position="57"/>
        <end position="79"/>
    </location>
</feature>
<gene>
    <name evidence="2" type="ORF">LV85_02841</name>
</gene>
<evidence type="ECO:0000256" key="1">
    <source>
        <dbReference type="SAM" id="Phobius"/>
    </source>
</evidence>
<keyword evidence="1" id="KW-1133">Transmembrane helix</keyword>
<evidence type="ECO:0000313" key="2">
    <source>
        <dbReference type="EMBL" id="PZX50223.1"/>
    </source>
</evidence>
<keyword evidence="1" id="KW-0812">Transmembrane</keyword>
<dbReference type="RefSeq" id="WP_111320508.1">
    <property type="nucleotide sequence ID" value="NZ_QKZT01000012.1"/>
</dbReference>
<dbReference type="AlphaFoldDB" id="A0A2W7QNZ8"/>
<dbReference type="Proteomes" id="UP000248882">
    <property type="component" value="Unassembled WGS sequence"/>
</dbReference>
<proteinExistence type="predicted"/>
<reference evidence="2 3" key="1">
    <citation type="submission" date="2018-06" db="EMBL/GenBank/DDBJ databases">
        <title>Genomic Encyclopedia of Archaeal and Bacterial Type Strains, Phase II (KMG-II): from individual species to whole genera.</title>
        <authorList>
            <person name="Goeker M."/>
        </authorList>
    </citation>
    <scope>NUCLEOTIDE SEQUENCE [LARGE SCALE GENOMIC DNA]</scope>
    <source>
        <strain evidence="2 3">DSM 19830</strain>
    </source>
</reference>
<keyword evidence="1" id="KW-0472">Membrane</keyword>
<accession>A0A2W7QNZ8</accession>
<protein>
    <submittedName>
        <fullName evidence="2">Uncharacterized protein</fullName>
    </submittedName>
</protein>
<organism evidence="2 3">
    <name type="scientific">Algoriphagus chordae</name>
    <dbReference type="NCBI Taxonomy" id="237019"/>
    <lineage>
        <taxon>Bacteria</taxon>
        <taxon>Pseudomonadati</taxon>
        <taxon>Bacteroidota</taxon>
        <taxon>Cytophagia</taxon>
        <taxon>Cytophagales</taxon>
        <taxon>Cyclobacteriaceae</taxon>
        <taxon>Algoriphagus</taxon>
    </lineage>
</organism>
<name>A0A2W7QNZ8_9BACT</name>
<evidence type="ECO:0000313" key="3">
    <source>
        <dbReference type="Proteomes" id="UP000248882"/>
    </source>
</evidence>
<keyword evidence="3" id="KW-1185">Reference proteome</keyword>